<dbReference type="GO" id="GO:0004252">
    <property type="term" value="F:serine-type endopeptidase activity"/>
    <property type="evidence" value="ECO:0007669"/>
    <property type="project" value="InterPro"/>
</dbReference>
<dbReference type="InterPro" id="IPR009003">
    <property type="entry name" value="Peptidase_S1_PA"/>
</dbReference>
<dbReference type="InterPro" id="IPR043504">
    <property type="entry name" value="Peptidase_S1_PA_chymotrypsin"/>
</dbReference>
<name>A0A3B5ARW4_9TELE</name>
<protein>
    <recommendedName>
        <fullName evidence="3">Peptidase S1 domain-containing protein</fullName>
    </recommendedName>
</protein>
<dbReference type="GO" id="GO:0006508">
    <property type="term" value="P:proteolysis"/>
    <property type="evidence" value="ECO:0007669"/>
    <property type="project" value="InterPro"/>
</dbReference>
<dbReference type="SMART" id="SM00020">
    <property type="entry name" value="Tryp_SPc"/>
    <property type="match status" value="1"/>
</dbReference>
<sequence>MLADWLVVAGTVSIAHNSPGKRYRALQILYHPRFNTSNYDYDVGLLRTITDMDLTDGVRPVCLPSPRESFPPGTACWITGWGFIQEQGDCAIVSQKFSAETQATCSSFKVYSKFITPRMICAGSIAGGVDSCQGDSGGPLVCKTSGGDWRLAGVVSWGEGCARPNKPGVYSRVTELLARFLLAAAARITAFLFTGRYQGVFCIHVGIFWRLFQLQGQEREYEDTTAAMTDT</sequence>
<dbReference type="GeneTree" id="ENSGT00940000155418"/>
<organism evidence="4">
    <name type="scientific">Stegastes partitus</name>
    <name type="common">bicolor damselfish</name>
    <dbReference type="NCBI Taxonomy" id="144197"/>
    <lineage>
        <taxon>Eukaryota</taxon>
        <taxon>Metazoa</taxon>
        <taxon>Chordata</taxon>
        <taxon>Craniata</taxon>
        <taxon>Vertebrata</taxon>
        <taxon>Euteleostomi</taxon>
        <taxon>Actinopterygii</taxon>
        <taxon>Neopterygii</taxon>
        <taxon>Teleostei</taxon>
        <taxon>Neoteleostei</taxon>
        <taxon>Acanthomorphata</taxon>
        <taxon>Ovalentaria</taxon>
        <taxon>Pomacentridae</taxon>
        <taxon>Stegastes</taxon>
    </lineage>
</organism>
<dbReference type="PANTHER" id="PTHR24252">
    <property type="entry name" value="ACROSIN-RELATED"/>
    <property type="match status" value="1"/>
</dbReference>
<evidence type="ECO:0000313" key="4">
    <source>
        <dbReference type="Ensembl" id="ENSSPAP00000016272.1"/>
    </source>
</evidence>
<dbReference type="PROSITE" id="PS00135">
    <property type="entry name" value="TRYPSIN_SER"/>
    <property type="match status" value="1"/>
</dbReference>
<proteinExistence type="inferred from homology"/>
<evidence type="ECO:0000256" key="2">
    <source>
        <dbReference type="ARBA" id="ARBA00024195"/>
    </source>
</evidence>
<dbReference type="PROSITE" id="PS50240">
    <property type="entry name" value="TRYPSIN_DOM"/>
    <property type="match status" value="1"/>
</dbReference>
<dbReference type="InterPro" id="IPR033116">
    <property type="entry name" value="TRYPSIN_SER"/>
</dbReference>
<dbReference type="AlphaFoldDB" id="A0A3B5ARW4"/>
<evidence type="ECO:0000256" key="1">
    <source>
        <dbReference type="ARBA" id="ARBA00023157"/>
    </source>
</evidence>
<dbReference type="CDD" id="cd00190">
    <property type="entry name" value="Tryp_SPc"/>
    <property type="match status" value="1"/>
</dbReference>
<dbReference type="Pfam" id="PF00089">
    <property type="entry name" value="Trypsin"/>
    <property type="match status" value="1"/>
</dbReference>
<dbReference type="Gene3D" id="2.40.10.10">
    <property type="entry name" value="Trypsin-like serine proteases"/>
    <property type="match status" value="2"/>
</dbReference>
<dbReference type="FunFam" id="2.40.10.10:FF:000002">
    <property type="entry name" value="Transmembrane protease serine"/>
    <property type="match status" value="1"/>
</dbReference>
<comment type="similarity">
    <text evidence="2">Belongs to the peptidase S1 family. CLIP subfamily.</text>
</comment>
<feature type="domain" description="Peptidase S1" evidence="3">
    <location>
        <begin position="1"/>
        <end position="186"/>
    </location>
</feature>
<dbReference type="STRING" id="144197.ENSSPAP00000016272"/>
<dbReference type="PANTHER" id="PTHR24252:SF7">
    <property type="entry name" value="HYALIN"/>
    <property type="match status" value="1"/>
</dbReference>
<accession>A0A3B5ARW4</accession>
<keyword evidence="1" id="KW-1015">Disulfide bond</keyword>
<dbReference type="InterPro" id="IPR001254">
    <property type="entry name" value="Trypsin_dom"/>
</dbReference>
<dbReference type="Ensembl" id="ENSSPAT00000016533.1">
    <property type="protein sequence ID" value="ENSSPAP00000016272.1"/>
    <property type="gene ID" value="ENSSPAG00000012239.1"/>
</dbReference>
<evidence type="ECO:0000259" key="3">
    <source>
        <dbReference type="PROSITE" id="PS50240"/>
    </source>
</evidence>
<dbReference type="SUPFAM" id="SSF50494">
    <property type="entry name" value="Trypsin-like serine proteases"/>
    <property type="match status" value="1"/>
</dbReference>
<reference evidence="4" key="1">
    <citation type="submission" date="2023-09" db="UniProtKB">
        <authorList>
            <consortium name="Ensembl"/>
        </authorList>
    </citation>
    <scope>IDENTIFICATION</scope>
</reference>